<evidence type="ECO:0000256" key="5">
    <source>
        <dbReference type="ARBA" id="ARBA00023136"/>
    </source>
</evidence>
<keyword evidence="3 7" id="KW-0812">Transmembrane</keyword>
<comment type="similarity">
    <text evidence="6">Belongs to the ABC-4 integral membrane protein family.</text>
</comment>
<accession>A0A9D1E9E2</accession>
<dbReference type="PANTHER" id="PTHR30572:SF4">
    <property type="entry name" value="ABC TRANSPORTER PERMEASE YTRF"/>
    <property type="match status" value="1"/>
</dbReference>
<keyword evidence="5 7" id="KW-0472">Membrane</keyword>
<evidence type="ECO:0000256" key="2">
    <source>
        <dbReference type="ARBA" id="ARBA00022475"/>
    </source>
</evidence>
<evidence type="ECO:0000256" key="6">
    <source>
        <dbReference type="ARBA" id="ARBA00038076"/>
    </source>
</evidence>
<comment type="subcellular location">
    <subcellularLocation>
        <location evidence="1">Cell membrane</location>
        <topology evidence="1">Multi-pass membrane protein</topology>
    </subcellularLocation>
</comment>
<protein>
    <submittedName>
        <fullName evidence="9">ABC transporter permease</fullName>
    </submittedName>
</protein>
<keyword evidence="2" id="KW-1003">Cell membrane</keyword>
<evidence type="ECO:0000256" key="1">
    <source>
        <dbReference type="ARBA" id="ARBA00004651"/>
    </source>
</evidence>
<gene>
    <name evidence="9" type="ORF">IAA55_05700</name>
</gene>
<evidence type="ECO:0000259" key="8">
    <source>
        <dbReference type="Pfam" id="PF02687"/>
    </source>
</evidence>
<evidence type="ECO:0000313" key="9">
    <source>
        <dbReference type="EMBL" id="HIR70755.1"/>
    </source>
</evidence>
<dbReference type="AlphaFoldDB" id="A0A9D1E9E2"/>
<feature type="transmembrane region" description="Helical" evidence="7">
    <location>
        <begin position="422"/>
        <end position="443"/>
    </location>
</feature>
<dbReference type="PANTHER" id="PTHR30572">
    <property type="entry name" value="MEMBRANE COMPONENT OF TRANSPORTER-RELATED"/>
    <property type="match status" value="1"/>
</dbReference>
<dbReference type="InterPro" id="IPR003838">
    <property type="entry name" value="ABC3_permease_C"/>
</dbReference>
<dbReference type="GO" id="GO:0005886">
    <property type="term" value="C:plasma membrane"/>
    <property type="evidence" value="ECO:0007669"/>
    <property type="project" value="UniProtKB-SubCell"/>
</dbReference>
<dbReference type="Proteomes" id="UP000823912">
    <property type="component" value="Unassembled WGS sequence"/>
</dbReference>
<name>A0A9D1E9E2_9FIRM</name>
<keyword evidence="4 7" id="KW-1133">Transmembrane helix</keyword>
<feature type="transmembrane region" description="Helical" evidence="7">
    <location>
        <begin position="25"/>
        <end position="50"/>
    </location>
</feature>
<feature type="transmembrane region" description="Helical" evidence="7">
    <location>
        <begin position="348"/>
        <end position="370"/>
    </location>
</feature>
<reference evidence="9" key="1">
    <citation type="submission" date="2020-10" db="EMBL/GenBank/DDBJ databases">
        <authorList>
            <person name="Gilroy R."/>
        </authorList>
    </citation>
    <scope>NUCLEOTIDE SEQUENCE</scope>
    <source>
        <strain evidence="9">ChiSjej5B23-6657</strain>
    </source>
</reference>
<proteinExistence type="inferred from homology"/>
<dbReference type="InterPro" id="IPR050250">
    <property type="entry name" value="Macrolide_Exporter_MacB"/>
</dbReference>
<evidence type="ECO:0000256" key="3">
    <source>
        <dbReference type="ARBA" id="ARBA00022692"/>
    </source>
</evidence>
<dbReference type="EMBL" id="DVHM01000093">
    <property type="protein sequence ID" value="HIR70755.1"/>
    <property type="molecule type" value="Genomic_DNA"/>
</dbReference>
<feature type="domain" description="ABC3 transporter permease C-terminal" evidence="8">
    <location>
        <begin position="261"/>
        <end position="381"/>
    </location>
</feature>
<reference evidence="9" key="2">
    <citation type="journal article" date="2021" name="PeerJ">
        <title>Extensive microbial diversity within the chicken gut microbiome revealed by metagenomics and culture.</title>
        <authorList>
            <person name="Gilroy R."/>
            <person name="Ravi A."/>
            <person name="Getino M."/>
            <person name="Pursley I."/>
            <person name="Horton D.L."/>
            <person name="Alikhan N.F."/>
            <person name="Baker D."/>
            <person name="Gharbi K."/>
            <person name="Hall N."/>
            <person name="Watson M."/>
            <person name="Adriaenssens E.M."/>
            <person name="Foster-Nyarko E."/>
            <person name="Jarju S."/>
            <person name="Secka A."/>
            <person name="Antonio M."/>
            <person name="Oren A."/>
            <person name="Chaudhuri R.R."/>
            <person name="La Ragione R."/>
            <person name="Hildebrand F."/>
            <person name="Pallen M.J."/>
        </authorList>
    </citation>
    <scope>NUCLEOTIDE SEQUENCE</scope>
    <source>
        <strain evidence="9">ChiSjej5B23-6657</strain>
    </source>
</reference>
<comment type="caution">
    <text evidence="9">The sequence shown here is derived from an EMBL/GenBank/DDBJ whole genome shotgun (WGS) entry which is preliminary data.</text>
</comment>
<feature type="transmembrane region" description="Helical" evidence="7">
    <location>
        <begin position="252"/>
        <end position="277"/>
    </location>
</feature>
<evidence type="ECO:0000256" key="7">
    <source>
        <dbReference type="SAM" id="Phobius"/>
    </source>
</evidence>
<dbReference type="Pfam" id="PF02687">
    <property type="entry name" value="FtsX"/>
    <property type="match status" value="1"/>
</dbReference>
<organism evidence="9 10">
    <name type="scientific">Candidatus Pullilachnospira gallistercoris</name>
    <dbReference type="NCBI Taxonomy" id="2840911"/>
    <lineage>
        <taxon>Bacteria</taxon>
        <taxon>Bacillati</taxon>
        <taxon>Bacillota</taxon>
        <taxon>Clostridia</taxon>
        <taxon>Lachnospirales</taxon>
        <taxon>Lachnospiraceae</taxon>
        <taxon>Lachnospiraceae incertae sedis</taxon>
        <taxon>Candidatus Pullilachnospira</taxon>
    </lineage>
</organism>
<feature type="transmembrane region" description="Helical" evidence="7">
    <location>
        <begin position="309"/>
        <end position="336"/>
    </location>
</feature>
<dbReference type="GO" id="GO:0022857">
    <property type="term" value="F:transmembrane transporter activity"/>
    <property type="evidence" value="ECO:0007669"/>
    <property type="project" value="TreeGrafter"/>
</dbReference>
<sequence length="607" mass="68203">MLANNNKAMLKRLARNTVKTNRRQFAILFFTVALAACMLFCVFTIGITYLHLSRLQDTRLFGAEYDAVVANGFTEEQKAILMDRSDVRSVGVLSYAGYAKSTDADDTIDVGLLWCDSVYWETMSAPARTGVKGTYPEKENELMVTREALRACGKETLEPGDCFVMNYEDNTGVHRENFVISGIWEGYGNQAIFYVSEAFFQKSGYALDQSGILYIKYDSDFVTNRTIEETEENLSLSNSQVFQASDYITQSLTVLMGIWGLGFILCLSAYLLIYNILYLSASGKIRYYGLLQALGMTKRQLTDFIRRQALAVGMAGIVTGGVLGIFLSLVLVPYVMRILGIASANLEIHFYPGILLLSIGITGVSMLWGIRTPVRMAAKVTPVEATRYRSGVSAPVGIKKRKHGHFFWRMAMDQLRRDKKKAIVVFLSLATSLSVFYCLTTIISSYGDRTVMPNYWDADLIVKNDTQTAEDMDSLQPALDEEMFTKLENLEGIERIHTVAGVPITLPYEQKGFSGMWLEGYLSNKPYLSYEEAEADYRNHPEHYYGMLKGIDDAEFDYLNGTLGTPVDRQDFLEGRICILVYGGFEIPAEYTQGTVVNFDYQNQNHG</sequence>
<evidence type="ECO:0000313" key="10">
    <source>
        <dbReference type="Proteomes" id="UP000823912"/>
    </source>
</evidence>
<evidence type="ECO:0000256" key="4">
    <source>
        <dbReference type="ARBA" id="ARBA00022989"/>
    </source>
</evidence>
<feature type="non-terminal residue" evidence="9">
    <location>
        <position position="607"/>
    </location>
</feature>